<dbReference type="EMBL" id="MRCC01000007">
    <property type="protein sequence ID" value="OKH27027.1"/>
    <property type="molecule type" value="Genomic_DNA"/>
</dbReference>
<feature type="transmembrane region" description="Helical" evidence="1">
    <location>
        <begin position="6"/>
        <end position="34"/>
    </location>
</feature>
<feature type="transmembrane region" description="Helical" evidence="1">
    <location>
        <begin position="123"/>
        <end position="141"/>
    </location>
</feature>
<dbReference type="AlphaFoldDB" id="A0A1U7HTW6"/>
<accession>A0A1U7HTW6</accession>
<proteinExistence type="predicted"/>
<dbReference type="Proteomes" id="UP000185984">
    <property type="component" value="Unassembled WGS sequence"/>
</dbReference>
<dbReference type="RefSeq" id="WP_073549241.1">
    <property type="nucleotide sequence ID" value="NZ_CAWMVK010000041.1"/>
</dbReference>
<sequence>MQNQRPLGLIVIVMYKAFVALLLAITAIFLLLALKNYQSLAVFSESYLLEGKLHIIEFILEQIIRLKRQTLLFSGLAAGIYGILTAIEALGLWYRKKWAGLLVLALVGVSIPLEVVELIKGLTILKLGVFLGNIAILWYLIRHFPKSKS</sequence>
<evidence type="ECO:0000313" key="2">
    <source>
        <dbReference type="EMBL" id="OKH27027.1"/>
    </source>
</evidence>
<protein>
    <recommendedName>
        <fullName evidence="4">DUF2127 domain-containing protein</fullName>
    </recommendedName>
</protein>
<evidence type="ECO:0000313" key="3">
    <source>
        <dbReference type="Proteomes" id="UP000185984"/>
    </source>
</evidence>
<dbReference type="STRING" id="247279.NIES1031_09880"/>
<gene>
    <name evidence="2" type="ORF">NIES1031_09880</name>
</gene>
<name>A0A1U7HTW6_9CHRO</name>
<reference evidence="2 3" key="1">
    <citation type="submission" date="2016-11" db="EMBL/GenBank/DDBJ databases">
        <title>Draft Genome Sequences of Nine Cyanobacterial Strains from Diverse Habitats.</title>
        <authorList>
            <person name="Zhu T."/>
            <person name="Hou S."/>
            <person name="Lu X."/>
            <person name="Hess W.R."/>
        </authorList>
    </citation>
    <scope>NUCLEOTIDE SEQUENCE [LARGE SCALE GENOMIC DNA]</scope>
    <source>
        <strain evidence="2 3">5.2 s.c.1</strain>
    </source>
</reference>
<evidence type="ECO:0008006" key="4">
    <source>
        <dbReference type="Google" id="ProtNLM"/>
    </source>
</evidence>
<comment type="caution">
    <text evidence="2">The sequence shown here is derived from an EMBL/GenBank/DDBJ whole genome shotgun (WGS) entry which is preliminary data.</text>
</comment>
<feature type="transmembrane region" description="Helical" evidence="1">
    <location>
        <begin position="98"/>
        <end position="116"/>
    </location>
</feature>
<evidence type="ECO:0000256" key="1">
    <source>
        <dbReference type="SAM" id="Phobius"/>
    </source>
</evidence>
<feature type="transmembrane region" description="Helical" evidence="1">
    <location>
        <begin position="71"/>
        <end position="92"/>
    </location>
</feature>
<dbReference type="OrthoDB" id="572497at2"/>
<dbReference type="InterPro" id="IPR021125">
    <property type="entry name" value="DUF2127"/>
</dbReference>
<dbReference type="Pfam" id="PF09900">
    <property type="entry name" value="DUF2127"/>
    <property type="match status" value="1"/>
</dbReference>
<keyword evidence="1" id="KW-0472">Membrane</keyword>
<organism evidence="2 3">
    <name type="scientific">Chroogloeocystis siderophila 5.2 s.c.1</name>
    <dbReference type="NCBI Taxonomy" id="247279"/>
    <lineage>
        <taxon>Bacteria</taxon>
        <taxon>Bacillati</taxon>
        <taxon>Cyanobacteriota</taxon>
        <taxon>Cyanophyceae</taxon>
        <taxon>Oscillatoriophycideae</taxon>
        <taxon>Chroococcales</taxon>
        <taxon>Chroococcaceae</taxon>
        <taxon>Chroogloeocystis</taxon>
    </lineage>
</organism>
<keyword evidence="1" id="KW-1133">Transmembrane helix</keyword>
<keyword evidence="1" id="KW-0812">Transmembrane</keyword>
<keyword evidence="3" id="KW-1185">Reference proteome</keyword>